<keyword evidence="1" id="KW-0812">Transmembrane</keyword>
<dbReference type="HOGENOM" id="CLU_3154341_0_0_6"/>
<protein>
    <submittedName>
        <fullName evidence="2">Uncharacterized protein</fullName>
    </submittedName>
</protein>
<gene>
    <name evidence="2" type="ORF">LDG_6838</name>
</gene>
<dbReference type="InParanoid" id="G9ENL4"/>
<evidence type="ECO:0000313" key="3">
    <source>
        <dbReference type="Proteomes" id="UP000002770"/>
    </source>
</evidence>
<reference evidence="2 3" key="1">
    <citation type="journal article" date="2011" name="BMC Genomics">
        <title>Insight into cross-talk between intra-amoebal pathogens.</title>
        <authorList>
            <person name="Gimenez G."/>
            <person name="Bertelli C."/>
            <person name="Moliner C."/>
            <person name="Robert C."/>
            <person name="Raoult D."/>
            <person name="Fournier P.E."/>
            <person name="Greub G."/>
        </authorList>
    </citation>
    <scope>NUCLEOTIDE SEQUENCE [LARGE SCALE GENOMIC DNA]</scope>
    <source>
        <strain evidence="2 3">LLAP12</strain>
    </source>
</reference>
<dbReference type="STRING" id="658187.LDG_6838"/>
<evidence type="ECO:0000313" key="2">
    <source>
        <dbReference type="EMBL" id="EHL31127.1"/>
    </source>
</evidence>
<sequence>MPTFRSLSAESTAIFVCAQDPLIPWASAEVGIGFFLSVIAMGFIAQPT</sequence>
<keyword evidence="3" id="KW-1185">Reference proteome</keyword>
<keyword evidence="1" id="KW-0472">Membrane</keyword>
<dbReference type="AlphaFoldDB" id="G9ENL4"/>
<evidence type="ECO:0000256" key="1">
    <source>
        <dbReference type="SAM" id="Phobius"/>
    </source>
</evidence>
<organism evidence="2 3">
    <name type="scientific">Legionella drancourtii LLAP12</name>
    <dbReference type="NCBI Taxonomy" id="658187"/>
    <lineage>
        <taxon>Bacteria</taxon>
        <taxon>Pseudomonadati</taxon>
        <taxon>Pseudomonadota</taxon>
        <taxon>Gammaproteobacteria</taxon>
        <taxon>Legionellales</taxon>
        <taxon>Legionellaceae</taxon>
        <taxon>Legionella</taxon>
    </lineage>
</organism>
<dbReference type="Proteomes" id="UP000002770">
    <property type="component" value="Unassembled WGS sequence"/>
</dbReference>
<name>G9ENL4_9GAMM</name>
<keyword evidence="1" id="KW-1133">Transmembrane helix</keyword>
<accession>G9ENL4</accession>
<dbReference type="EMBL" id="JH413818">
    <property type="protein sequence ID" value="EHL31127.1"/>
    <property type="molecule type" value="Genomic_DNA"/>
</dbReference>
<proteinExistence type="predicted"/>
<feature type="transmembrane region" description="Helical" evidence="1">
    <location>
        <begin position="22"/>
        <end position="45"/>
    </location>
</feature>